<name>A0ACC0VWU6_9STRA</name>
<dbReference type="EMBL" id="CM047585">
    <property type="protein sequence ID" value="KAI9909936.1"/>
    <property type="molecule type" value="Genomic_DNA"/>
</dbReference>
<evidence type="ECO:0000313" key="2">
    <source>
        <dbReference type="Proteomes" id="UP001163321"/>
    </source>
</evidence>
<dbReference type="Proteomes" id="UP001163321">
    <property type="component" value="Chromosome 6"/>
</dbReference>
<accession>A0ACC0VWU6</accession>
<keyword evidence="2" id="KW-1185">Reference proteome</keyword>
<organism evidence="1 2">
    <name type="scientific">Peronosclerospora sorghi</name>
    <dbReference type="NCBI Taxonomy" id="230839"/>
    <lineage>
        <taxon>Eukaryota</taxon>
        <taxon>Sar</taxon>
        <taxon>Stramenopiles</taxon>
        <taxon>Oomycota</taxon>
        <taxon>Peronosporomycetes</taxon>
        <taxon>Peronosporales</taxon>
        <taxon>Peronosporaceae</taxon>
        <taxon>Peronosclerospora</taxon>
    </lineage>
</organism>
<proteinExistence type="predicted"/>
<evidence type="ECO:0000313" key="1">
    <source>
        <dbReference type="EMBL" id="KAI9909936.1"/>
    </source>
</evidence>
<sequence length="876" mass="98637">MMGTLRHRVLLEQCQPTRSCADSITSSRSLPSEWVKRNDKNAPFAIFSSVSTMWYYRKGPKKLNSQTNASVAIDKNQPHHFSIDRMDKHRFTVNPLKELNLTTKDRAKIVEITDAIIVDKFEEYEEHERQGKKVDLGRWMTIAKAGPMTAYLERKSSDPNSNLLLSLVVGPLPGSLDENMFGIVNPTIEAMRIKTSYLKDFSAAAVLATIVEPTVDDPFRSVVVKWMEIDIPLASLGIVRNRDYVYVECTGILSLKNGDRVGYHLLHSVHFPEAPALPNRVRGNMSFCTLFHEEAPDQTHCHGTGIMDPGGDLIRSMAMTGMVNATMAGQKYSYCGQMKKLVLLLEQRQTAARESGTPECKPFCTTCTKSVKRWWFRGNNVKTCKLCFHALCRSCTIAKKLSFIAPDLTLVQRKVTFCVTCLVEATRLDTQEAAREQFVYKKSLLLPRTAFTWISHPSTCSESAITDRIRYSQTVCEPKKNFHPCNMADGHRFTVNPFPGLQLTQEDRKQLITITHTLVRAKVEEYQDYLVNHKMLDFSRWKKYQVKGNTTTYIERKSSNPTCQKLPASLMVGPLPGSLDENMFGLVSPTLESMRIKSSYLNDFNAAAVLATIVEPSVDEPFRSIVVKWMEIDTLGASTGLTHNRDYVYVEATGIQHLDHGDRVGYHLWHSVTFPATHDLPNRIRGNMSLCAVFHEEVPRRTNCRGTGILDPSGDVPPDFCLQGVIHATMAGLKYSYCAQMKKLTWLVEQKHTQVSGHGTPEIRPECVSCRTKVKGFKSRNLGRNKKTCTLCLQAVCGSCQIVKRLSFISVDNEMVIRKMKFCSLCILRASQLDTQEAARVQFVYKHSITSTLGGGSVDEAQWTLQAKANSTFVNM</sequence>
<gene>
    <name evidence="1" type="ORF">PsorP6_010384</name>
</gene>
<reference evidence="1 2" key="1">
    <citation type="journal article" date="2022" name="bioRxiv">
        <title>The genome of the oomycete Peronosclerospora sorghi, a cosmopolitan pathogen of maize and sorghum, is inflated with dispersed pseudogenes.</title>
        <authorList>
            <person name="Fletcher K."/>
            <person name="Martin F."/>
            <person name="Isakeit T."/>
            <person name="Cavanaugh K."/>
            <person name="Magill C."/>
            <person name="Michelmore R."/>
        </authorList>
    </citation>
    <scope>NUCLEOTIDE SEQUENCE [LARGE SCALE GENOMIC DNA]</scope>
    <source>
        <strain evidence="1">P6</strain>
    </source>
</reference>
<comment type="caution">
    <text evidence="1">The sequence shown here is derived from an EMBL/GenBank/DDBJ whole genome shotgun (WGS) entry which is preliminary data.</text>
</comment>
<protein>
    <submittedName>
        <fullName evidence="1">Uncharacterized protein</fullName>
    </submittedName>
</protein>